<name>A0A663DMA6_AQUCH</name>
<keyword evidence="7" id="KW-1133">Transmembrane helix</keyword>
<organism evidence="13 14">
    <name type="scientific">Aquila chrysaetos chrysaetos</name>
    <dbReference type="NCBI Taxonomy" id="223781"/>
    <lineage>
        <taxon>Eukaryota</taxon>
        <taxon>Metazoa</taxon>
        <taxon>Chordata</taxon>
        <taxon>Craniata</taxon>
        <taxon>Vertebrata</taxon>
        <taxon>Euteleostomi</taxon>
        <taxon>Archelosauria</taxon>
        <taxon>Archosauria</taxon>
        <taxon>Dinosauria</taxon>
        <taxon>Saurischia</taxon>
        <taxon>Theropoda</taxon>
        <taxon>Coelurosauria</taxon>
        <taxon>Aves</taxon>
        <taxon>Neognathae</taxon>
        <taxon>Neoaves</taxon>
        <taxon>Telluraves</taxon>
        <taxon>Accipitrimorphae</taxon>
        <taxon>Accipitriformes</taxon>
        <taxon>Accipitridae</taxon>
        <taxon>Accipitrinae</taxon>
        <taxon>Aquila</taxon>
    </lineage>
</organism>
<evidence type="ECO:0000256" key="9">
    <source>
        <dbReference type="ARBA" id="ARBA00023136"/>
    </source>
</evidence>
<dbReference type="GO" id="GO:0033798">
    <property type="term" value="F:thyroxine 5-deiodinase activity"/>
    <property type="evidence" value="ECO:0007669"/>
    <property type="project" value="Ensembl"/>
</dbReference>
<evidence type="ECO:0000256" key="12">
    <source>
        <dbReference type="RuleBase" id="RU000676"/>
    </source>
</evidence>
<proteinExistence type="inferred from homology"/>
<dbReference type="GO" id="GO:0004800">
    <property type="term" value="F:thyroxine 5'-deiodinase activity"/>
    <property type="evidence" value="ECO:0007669"/>
    <property type="project" value="Ensembl"/>
</dbReference>
<reference evidence="13" key="1">
    <citation type="submission" date="2025-08" db="UniProtKB">
        <authorList>
            <consortium name="Ensembl"/>
        </authorList>
    </citation>
    <scope>IDENTIFICATION</scope>
</reference>
<evidence type="ECO:0000256" key="4">
    <source>
        <dbReference type="ARBA" id="ARBA00022692"/>
    </source>
</evidence>
<evidence type="ECO:0000256" key="10">
    <source>
        <dbReference type="ARBA" id="ARBA00052421"/>
    </source>
</evidence>
<comment type="catalytic activity">
    <reaction evidence="11">
        <text>3,3'-diiodo-L-thyronine + iodide + A + H(+) = 3,3',5'-triiodo-L-thyronine + AH2</text>
        <dbReference type="Rhea" id="RHEA:82575"/>
        <dbReference type="ChEBI" id="CHEBI:13193"/>
        <dbReference type="ChEBI" id="CHEBI:15378"/>
        <dbReference type="ChEBI" id="CHEBI:16382"/>
        <dbReference type="ChEBI" id="CHEBI:17499"/>
        <dbReference type="ChEBI" id="CHEBI:57261"/>
        <dbReference type="ChEBI" id="CHEBI:176514"/>
    </reaction>
    <physiologicalReaction direction="right-to-left" evidence="11">
        <dbReference type="Rhea" id="RHEA:82577"/>
    </physiologicalReaction>
</comment>
<dbReference type="GO" id="GO:0042446">
    <property type="term" value="P:hormone biosynthetic process"/>
    <property type="evidence" value="ECO:0007669"/>
    <property type="project" value="UniProtKB-KW"/>
</dbReference>
<keyword evidence="9" id="KW-0472">Membrane</keyword>
<evidence type="ECO:0000256" key="5">
    <source>
        <dbReference type="ARBA" id="ARBA00022824"/>
    </source>
</evidence>
<dbReference type="Proteomes" id="UP000472275">
    <property type="component" value="Chromosome 2"/>
</dbReference>
<evidence type="ECO:0000256" key="2">
    <source>
        <dbReference type="ARBA" id="ARBA00010153"/>
    </source>
</evidence>
<dbReference type="GeneTree" id="ENSGT00940000154482"/>
<dbReference type="PIRSF" id="PIRSF001330">
    <property type="entry name" value="IOD"/>
    <property type="match status" value="1"/>
</dbReference>
<dbReference type="AlphaFoldDB" id="A0A663DMA6"/>
<dbReference type="GO" id="GO:0042404">
    <property type="term" value="P:thyroid hormone catabolic process"/>
    <property type="evidence" value="ECO:0007669"/>
    <property type="project" value="Ensembl"/>
</dbReference>
<comment type="similarity">
    <text evidence="2 12">Belongs to the iodothyronine deiodinase family.</text>
</comment>
<keyword evidence="8 12" id="KW-0560">Oxidoreductase</keyword>
<evidence type="ECO:0000256" key="1">
    <source>
        <dbReference type="ARBA" id="ARBA00004643"/>
    </source>
</evidence>
<keyword evidence="5" id="KW-0256">Endoplasmic reticulum</keyword>
<dbReference type="GO" id="GO:0031625">
    <property type="term" value="F:ubiquitin protein ligase binding"/>
    <property type="evidence" value="ECO:0007669"/>
    <property type="project" value="Ensembl"/>
</dbReference>
<evidence type="ECO:0000256" key="3">
    <source>
        <dbReference type="ARBA" id="ARBA00022534"/>
    </source>
</evidence>
<dbReference type="InterPro" id="IPR000643">
    <property type="entry name" value="Iodothyronine_deiodinase"/>
</dbReference>
<dbReference type="Pfam" id="PF00837">
    <property type="entry name" value="T4_deiodinase"/>
    <property type="match status" value="1"/>
</dbReference>
<keyword evidence="6 12" id="KW-0712">Selenocysteine</keyword>
<dbReference type="GO" id="GO:0005789">
    <property type="term" value="C:endoplasmic reticulum membrane"/>
    <property type="evidence" value="ECO:0007669"/>
    <property type="project" value="UniProtKB-SubCell"/>
</dbReference>
<evidence type="ECO:0000313" key="13">
    <source>
        <dbReference type="Ensembl" id="ENSACCP00020000995.1"/>
    </source>
</evidence>
<reference evidence="13" key="2">
    <citation type="submission" date="2025-09" db="UniProtKB">
        <authorList>
            <consortium name="Ensembl"/>
        </authorList>
    </citation>
    <scope>IDENTIFICATION</scope>
</reference>
<evidence type="ECO:0000256" key="7">
    <source>
        <dbReference type="ARBA" id="ARBA00022989"/>
    </source>
</evidence>
<dbReference type="Ensembl" id="ENSACCT00020001029.1">
    <property type="protein sequence ID" value="ENSACCP00020000995.1"/>
    <property type="gene ID" value="ENSACCG00020000697.1"/>
</dbReference>
<evidence type="ECO:0000256" key="8">
    <source>
        <dbReference type="ARBA" id="ARBA00023002"/>
    </source>
</evidence>
<dbReference type="FunFam" id="3.40.30.10:FF:000194">
    <property type="entry name" value="Iodothyronine deiodinase"/>
    <property type="match status" value="1"/>
</dbReference>
<dbReference type="Gene3D" id="3.40.30.10">
    <property type="entry name" value="Glutaredoxin"/>
    <property type="match status" value="1"/>
</dbReference>
<keyword evidence="14" id="KW-1185">Reference proteome</keyword>
<dbReference type="PANTHER" id="PTHR11781">
    <property type="entry name" value="IODOTHYRONINE DEIODINASE"/>
    <property type="match status" value="1"/>
</dbReference>
<sequence length="263" mass="29251">MGLLSVDLLITLQILPVFFSNCLFLALYDSVILLKHMVLFLSRSKSGRGEWRRMLTSEGLRCVWNSFLLDAYKQVKLGGEAPNSSVIHIAKGSDGSSSSWQSVSGKCGTKCHLLDFANSERPLVVNFGSATPPFTSQLSAFSKLVEEFSGVADFLLVYIDEAHPSDGWAAPGISPSSFEVKKHRNQEDRCAAAHQLLERFSLPPQCQVVADCMDNNANVAYGVSFERVCIVQRQKIAYLGGKGPFFYNLQEVRLWLEQNFSKR</sequence>
<comment type="function">
    <text evidence="12">Responsible for the deiodination of T4 (3,5,3',5'-tetraiodothyronine).</text>
</comment>
<gene>
    <name evidence="13" type="primary">DIO2</name>
</gene>
<protein>
    <recommendedName>
        <fullName evidence="12">Iodothyronine deiodinase</fullName>
    </recommendedName>
</protein>
<dbReference type="InParanoid" id="A0A663DMA6"/>
<evidence type="ECO:0000256" key="11">
    <source>
        <dbReference type="ARBA" id="ARBA00052767"/>
    </source>
</evidence>
<accession>A0A663DMA6</accession>
<evidence type="ECO:0000256" key="6">
    <source>
        <dbReference type="ARBA" id="ARBA00022933"/>
    </source>
</evidence>
<keyword evidence="4" id="KW-0812">Transmembrane</keyword>
<evidence type="ECO:0000313" key="14">
    <source>
        <dbReference type="Proteomes" id="UP000472275"/>
    </source>
</evidence>
<dbReference type="PANTHER" id="PTHR11781:SF20">
    <property type="entry name" value="TYPE II IODOTHYRONINE DEIODINASE"/>
    <property type="match status" value="1"/>
</dbReference>
<comment type="catalytic activity">
    <reaction evidence="10">
        <text>3'-iodo-L-thyronine + iodide + A + H(+) = 3',5'-diiodo-L-thyronine + AH2</text>
        <dbReference type="Rhea" id="RHEA:82899"/>
        <dbReference type="ChEBI" id="CHEBI:13193"/>
        <dbReference type="ChEBI" id="CHEBI:15378"/>
        <dbReference type="ChEBI" id="CHEBI:16382"/>
        <dbReference type="ChEBI" id="CHEBI:17499"/>
        <dbReference type="ChEBI" id="CHEBI:195762"/>
        <dbReference type="ChEBI" id="CHEBI:232695"/>
    </reaction>
    <physiologicalReaction direction="right-to-left" evidence="10">
        <dbReference type="Rhea" id="RHEA:82901"/>
    </physiologicalReaction>
</comment>
<comment type="subcellular location">
    <subcellularLocation>
        <location evidence="1">Endoplasmic reticulum membrane</location>
        <topology evidence="1">Single-pass type III membrane protein</topology>
    </subcellularLocation>
</comment>
<keyword evidence="3 12" id="KW-0893">Thyroid hormones biosynthesis</keyword>